<keyword evidence="12 16" id="KW-0411">Iron-sulfur</keyword>
<dbReference type="InterPro" id="IPR041575">
    <property type="entry name" value="Rubredoxin_C"/>
</dbReference>
<dbReference type="KEGG" id="pfer:IRI77_17795"/>
<proteinExistence type="inferred from homology"/>
<dbReference type="Pfam" id="PF18267">
    <property type="entry name" value="Rubredoxin_C"/>
    <property type="match status" value="1"/>
</dbReference>
<dbReference type="GO" id="GO:0050661">
    <property type="term" value="F:NADP binding"/>
    <property type="evidence" value="ECO:0007669"/>
    <property type="project" value="UniProtKB-UniRule"/>
</dbReference>
<evidence type="ECO:0000259" key="20">
    <source>
        <dbReference type="Pfam" id="PF07992"/>
    </source>
</evidence>
<dbReference type="InterPro" id="IPR006066">
    <property type="entry name" value="NO2/SO3_Rdtase_FeS/sirohaem_BS"/>
</dbReference>
<keyword evidence="23" id="KW-1185">Reference proteome</keyword>
<evidence type="ECO:0000256" key="5">
    <source>
        <dbReference type="ARBA" id="ARBA00022617"/>
    </source>
</evidence>
<keyword evidence="9 15" id="KW-0274">FAD</keyword>
<protein>
    <submittedName>
        <fullName evidence="22">NAD(P)/FAD-dependent oxidoreductase</fullName>
    </submittedName>
</protein>
<dbReference type="InterPro" id="IPR007419">
    <property type="entry name" value="BFD-like_2Fe2S-bd_dom"/>
</dbReference>
<dbReference type="NCBIfam" id="TIGR02374">
    <property type="entry name" value="nitri_red_nirB"/>
    <property type="match status" value="1"/>
</dbReference>
<evidence type="ECO:0000256" key="14">
    <source>
        <dbReference type="ARBA" id="ARBA00034078"/>
    </source>
</evidence>
<dbReference type="Gene3D" id="3.90.480.10">
    <property type="entry name" value="Sulfite Reductase Hemoprotein,Domain 2"/>
    <property type="match status" value="1"/>
</dbReference>
<evidence type="ECO:0000259" key="17">
    <source>
        <dbReference type="Pfam" id="PF01077"/>
    </source>
</evidence>
<dbReference type="PROSITE" id="PS00365">
    <property type="entry name" value="NIR_SIR"/>
    <property type="match status" value="1"/>
</dbReference>
<sequence>MKPRKAKKPHLVLVGNGMAGIACLEQILRYGDMFDITIFGDETHVNYSRILLSNVLAGVHGFDDITLNPLEWYRERNISLRLGVRITGVDPVAHTISGDDGAVTSYDKLLIATGSHPFVPPVPGLEKKGVCAWRTLDDTQRLLEWSAPGKHAIVLGGGLLGLEAARGLQVQGCEVTVIHLLDTLMNRQLDSTGGHYVQRKMENLGITVRTKCTVRAIHGKERVESVELNTGKILPADFVVVAAGILPNAELGRMAGLEVKRGIVVNDFLETSNPDIFAVGECVEHRGMTYGLVAPLIEQGKVLAATITGNKGPTYEGSSTATKLKVAGVEVFSAGVIEETEAGLDIVRYEDPGLGIYKKLVLKGGQMVGAILVGDTSESGRYMEWIRSKEDLTAKRRNLLIPEPPKDPGASIAEMSDSEVVCGCMGVSKGTIITAIHDRGICTLSQLKEATRASAGCGSCAGTCTALLAAVAPGFEPDVKQVLCSCVPFPEEQLREMVHTQQIRSVQQVLDIYGNGTGCEKCRPALSYMVDMVWCGEHEEDRSSRFINDRVHANIQKDGTFSVVPRMRGGVTSPAELRRIAEVAEKYNVPLVKVTGSQRLDLLGVKKQDLPGIWADLGMPSGQAYAKGVRMVKTCVGSEFCRFGTQDAISTGVELEKRLENLFTPHKTKLAVVGCPRNCAEATVKDIGLVGQEGSWQVVVGGAAGKSVRKADVLVTVASTEEALESAELFFQYYREHANYLERTYDFVERTGMDKIRRETVYAVPEARAGLLDRLRKAKSASYDAWLEREQPKTATQFVQIQPMEAPEEVSYR</sequence>
<evidence type="ECO:0000259" key="18">
    <source>
        <dbReference type="Pfam" id="PF03460"/>
    </source>
</evidence>
<dbReference type="InterPro" id="IPR005117">
    <property type="entry name" value="NiRdtase/SiRdtase_haem-b_fer"/>
</dbReference>
<evidence type="ECO:0000313" key="23">
    <source>
        <dbReference type="Proteomes" id="UP000593892"/>
    </source>
</evidence>
<dbReference type="GO" id="GO:0098809">
    <property type="term" value="F:nitrite reductase activity"/>
    <property type="evidence" value="ECO:0007669"/>
    <property type="project" value="InterPro"/>
</dbReference>
<dbReference type="Gene3D" id="1.10.10.1100">
    <property type="entry name" value="BFD-like [2Fe-2S]-binding domain"/>
    <property type="match status" value="1"/>
</dbReference>
<dbReference type="InterPro" id="IPR041854">
    <property type="entry name" value="BFD-like_2Fe2S-bd_dom_sf"/>
</dbReference>
<dbReference type="Gene3D" id="3.50.50.60">
    <property type="entry name" value="FAD/NAD(P)-binding domain"/>
    <property type="match status" value="2"/>
</dbReference>
<comment type="cofactor">
    <cofactor evidence="16">
        <name>[4Fe-4S] cluster</name>
        <dbReference type="ChEBI" id="CHEBI:49883"/>
    </cofactor>
    <text evidence="16">Binds 1 [4Fe-4S] cluster per subunit.</text>
</comment>
<comment type="pathway">
    <text evidence="2">Nitrogen metabolism; nitrate reduction (assimilation).</text>
</comment>
<dbReference type="SUPFAM" id="SSF56014">
    <property type="entry name" value="Nitrite and sulphite reductase 4Fe-4S domain-like"/>
    <property type="match status" value="1"/>
</dbReference>
<dbReference type="Proteomes" id="UP000593892">
    <property type="component" value="Chromosome"/>
</dbReference>
<dbReference type="GO" id="GO:0046872">
    <property type="term" value="F:metal ion binding"/>
    <property type="evidence" value="ECO:0007669"/>
    <property type="project" value="UniProtKB-KW"/>
</dbReference>
<evidence type="ECO:0000259" key="21">
    <source>
        <dbReference type="Pfam" id="PF18267"/>
    </source>
</evidence>
<evidence type="ECO:0000256" key="16">
    <source>
        <dbReference type="PIRSR" id="PIRSR037149-1"/>
    </source>
</evidence>
<dbReference type="PRINTS" id="PR00397">
    <property type="entry name" value="SIROHAEM"/>
</dbReference>
<dbReference type="InterPro" id="IPR045854">
    <property type="entry name" value="NO2/SO3_Rdtase_4Fe4S_sf"/>
</dbReference>
<feature type="domain" description="Nitrite/Sulfite reductase ferredoxin-like" evidence="18">
    <location>
        <begin position="555"/>
        <end position="617"/>
    </location>
</feature>
<evidence type="ECO:0000256" key="9">
    <source>
        <dbReference type="ARBA" id="ARBA00022827"/>
    </source>
</evidence>
<dbReference type="Pfam" id="PF01077">
    <property type="entry name" value="NIR_SIR"/>
    <property type="match status" value="1"/>
</dbReference>
<dbReference type="PANTHER" id="PTHR43809">
    <property type="entry name" value="NITRITE REDUCTASE (NADH) LARGE SUBUNIT"/>
    <property type="match status" value="1"/>
</dbReference>
<evidence type="ECO:0000259" key="19">
    <source>
        <dbReference type="Pfam" id="PF04324"/>
    </source>
</evidence>
<evidence type="ECO:0000256" key="7">
    <source>
        <dbReference type="ARBA" id="ARBA00022714"/>
    </source>
</evidence>
<keyword evidence="8 16" id="KW-0479">Metal-binding</keyword>
<feature type="domain" description="BFD-like [2Fe-2S]-binding" evidence="19">
    <location>
        <begin position="420"/>
        <end position="469"/>
    </location>
</feature>
<dbReference type="Gene3D" id="3.30.413.10">
    <property type="entry name" value="Sulfite Reductase Hemoprotein, domain 1"/>
    <property type="match status" value="1"/>
</dbReference>
<dbReference type="InterPro" id="IPR036188">
    <property type="entry name" value="FAD/NAD-bd_sf"/>
</dbReference>
<comment type="cofactor">
    <cofactor evidence="1 15">
        <name>FAD</name>
        <dbReference type="ChEBI" id="CHEBI:57692"/>
    </cofactor>
</comment>
<dbReference type="EMBL" id="CP063849">
    <property type="protein sequence ID" value="QOY91722.1"/>
    <property type="molecule type" value="Genomic_DNA"/>
</dbReference>
<dbReference type="GO" id="GO:0042128">
    <property type="term" value="P:nitrate assimilation"/>
    <property type="evidence" value="ECO:0007669"/>
    <property type="project" value="UniProtKB-UniRule"/>
</dbReference>
<dbReference type="PRINTS" id="PR00368">
    <property type="entry name" value="FADPNR"/>
</dbReference>
<evidence type="ECO:0000256" key="11">
    <source>
        <dbReference type="ARBA" id="ARBA00023004"/>
    </source>
</evidence>
<evidence type="ECO:0000256" key="3">
    <source>
        <dbReference type="ARBA" id="ARBA00010429"/>
    </source>
</evidence>
<dbReference type="InterPro" id="IPR012744">
    <property type="entry name" value="Nitri_red_NirB"/>
</dbReference>
<gene>
    <name evidence="22" type="ORF">IRI77_17795</name>
</gene>
<feature type="binding site" evidence="16">
    <location>
        <position position="679"/>
    </location>
    <ligand>
        <name>[4Fe-4S] cluster</name>
        <dbReference type="ChEBI" id="CHEBI:49883"/>
    </ligand>
</feature>
<dbReference type="GO" id="GO:0051537">
    <property type="term" value="F:2 iron, 2 sulfur cluster binding"/>
    <property type="evidence" value="ECO:0007669"/>
    <property type="project" value="UniProtKB-KW"/>
</dbReference>
<dbReference type="PIRSF" id="PIRSF037149">
    <property type="entry name" value="NirB"/>
    <property type="match status" value="1"/>
</dbReference>
<dbReference type="SUPFAM" id="SSF51905">
    <property type="entry name" value="FAD/NAD(P)-binding domain"/>
    <property type="match status" value="2"/>
</dbReference>
<evidence type="ECO:0000256" key="1">
    <source>
        <dbReference type="ARBA" id="ARBA00001974"/>
    </source>
</evidence>
<dbReference type="InterPro" id="IPR017121">
    <property type="entry name" value="Nitrite_Rdtase_lsu"/>
</dbReference>
<reference evidence="22 23" key="1">
    <citation type="submission" date="2020-10" db="EMBL/GenBank/DDBJ databases">
        <title>Complete genome sequence of Paludibaculum fermentans P105T, a facultatively anaerobic acidobacterium capable of dissimilatory Fe(III) reduction.</title>
        <authorList>
            <person name="Dedysh S.N."/>
            <person name="Beletsky A.V."/>
            <person name="Kulichevskaya I.S."/>
            <person name="Mardanov A.V."/>
            <person name="Ravin N.V."/>
        </authorList>
    </citation>
    <scope>NUCLEOTIDE SEQUENCE [LARGE SCALE GENOMIC DNA]</scope>
    <source>
        <strain evidence="22 23">P105</strain>
    </source>
</reference>
<keyword evidence="7" id="KW-0001">2Fe-2S</keyword>
<keyword evidence="11 16" id="KW-0408">Iron</keyword>
<dbReference type="InterPro" id="IPR036136">
    <property type="entry name" value="Nit/Sulf_reduc_fer-like_dom_sf"/>
</dbReference>
<evidence type="ECO:0000256" key="8">
    <source>
        <dbReference type="ARBA" id="ARBA00022723"/>
    </source>
</evidence>
<evidence type="ECO:0000256" key="10">
    <source>
        <dbReference type="ARBA" id="ARBA00023002"/>
    </source>
</evidence>
<comment type="similarity">
    <text evidence="3">Belongs to the nitrite and sulfite reductase 4Fe-4S domain family.</text>
</comment>
<evidence type="ECO:0000256" key="2">
    <source>
        <dbReference type="ARBA" id="ARBA00005096"/>
    </source>
</evidence>
<dbReference type="PROSITE" id="PS51257">
    <property type="entry name" value="PROKAR_LIPOPROTEIN"/>
    <property type="match status" value="1"/>
</dbReference>
<keyword evidence="6 15" id="KW-0285">Flavoprotein</keyword>
<feature type="binding site" evidence="16">
    <location>
        <position position="641"/>
    </location>
    <ligand>
        <name>[4Fe-4S] cluster</name>
        <dbReference type="ChEBI" id="CHEBI:49883"/>
    </ligand>
</feature>
<dbReference type="GO" id="GO:0020037">
    <property type="term" value="F:heme binding"/>
    <property type="evidence" value="ECO:0007669"/>
    <property type="project" value="InterPro"/>
</dbReference>
<dbReference type="InterPro" id="IPR052034">
    <property type="entry name" value="NasD-like"/>
</dbReference>
<keyword evidence="5 16" id="KW-0349">Heme</keyword>
<evidence type="ECO:0000256" key="15">
    <source>
        <dbReference type="PIRNR" id="PIRNR037149"/>
    </source>
</evidence>
<feature type="binding site" evidence="16">
    <location>
        <position position="635"/>
    </location>
    <ligand>
        <name>[4Fe-4S] cluster</name>
        <dbReference type="ChEBI" id="CHEBI:49883"/>
    </ligand>
</feature>
<dbReference type="CDD" id="cd19944">
    <property type="entry name" value="NirB_Fer2_BFD-like_2"/>
    <property type="match status" value="1"/>
</dbReference>
<evidence type="ECO:0000313" key="22">
    <source>
        <dbReference type="EMBL" id="QOY91722.1"/>
    </source>
</evidence>
<accession>A0A7S7NXS8</accession>
<organism evidence="22 23">
    <name type="scientific">Paludibaculum fermentans</name>
    <dbReference type="NCBI Taxonomy" id="1473598"/>
    <lineage>
        <taxon>Bacteria</taxon>
        <taxon>Pseudomonadati</taxon>
        <taxon>Acidobacteriota</taxon>
        <taxon>Terriglobia</taxon>
        <taxon>Bryobacterales</taxon>
        <taxon>Bryobacteraceae</taxon>
        <taxon>Paludibaculum</taxon>
    </lineage>
</organism>
<comment type="cofactor">
    <cofactor evidence="14">
        <name>[2Fe-2S] cluster</name>
        <dbReference type="ChEBI" id="CHEBI:190135"/>
    </cofactor>
</comment>
<dbReference type="PANTHER" id="PTHR43809:SF1">
    <property type="entry name" value="NITRITE REDUCTASE (NADH) LARGE SUBUNIT"/>
    <property type="match status" value="1"/>
</dbReference>
<dbReference type="RefSeq" id="WP_194453376.1">
    <property type="nucleotide sequence ID" value="NZ_CP063849.1"/>
</dbReference>
<evidence type="ECO:0000256" key="12">
    <source>
        <dbReference type="ARBA" id="ARBA00023014"/>
    </source>
</evidence>
<evidence type="ECO:0000256" key="6">
    <source>
        <dbReference type="ARBA" id="ARBA00022630"/>
    </source>
</evidence>
<dbReference type="GO" id="GO:0050660">
    <property type="term" value="F:flavin adenine dinucleotide binding"/>
    <property type="evidence" value="ECO:0007669"/>
    <property type="project" value="UniProtKB-UniRule"/>
</dbReference>
<comment type="cofactor">
    <cofactor evidence="16">
        <name>siroheme</name>
        <dbReference type="ChEBI" id="CHEBI:60052"/>
    </cofactor>
    <text evidence="16">Binds 1 siroheme per subunit.</text>
</comment>
<feature type="domain" description="NADH-rubredoxin oxidoreductase C-terminal" evidence="21">
    <location>
        <begin position="321"/>
        <end position="389"/>
    </location>
</feature>
<name>A0A7S7NXS8_PALFE</name>
<feature type="domain" description="BFD-like [2Fe-2S]-binding" evidence="19">
    <location>
        <begin position="483"/>
        <end position="530"/>
    </location>
</feature>
<keyword evidence="4 16" id="KW-0004">4Fe-4S</keyword>
<dbReference type="AlphaFoldDB" id="A0A7S7NXS8"/>
<dbReference type="InterPro" id="IPR016156">
    <property type="entry name" value="FAD/NAD-linked_Rdtase_dimer_sf"/>
</dbReference>
<dbReference type="Pfam" id="PF07992">
    <property type="entry name" value="Pyr_redox_2"/>
    <property type="match status" value="1"/>
</dbReference>
<dbReference type="Gene3D" id="3.30.390.30">
    <property type="match status" value="1"/>
</dbReference>
<dbReference type="InterPro" id="IPR006067">
    <property type="entry name" value="NO2/SO3_Rdtase_4Fe4S_dom"/>
</dbReference>
<dbReference type="Pfam" id="PF04324">
    <property type="entry name" value="Fer2_BFD"/>
    <property type="match status" value="2"/>
</dbReference>
<feature type="domain" description="Nitrite/sulphite reductase 4Fe-4S" evidence="17">
    <location>
        <begin position="626"/>
        <end position="760"/>
    </location>
</feature>
<dbReference type="InterPro" id="IPR023753">
    <property type="entry name" value="FAD/NAD-binding_dom"/>
</dbReference>
<feature type="binding site" description="axial binding residue" evidence="16">
    <location>
        <position position="679"/>
    </location>
    <ligand>
        <name>siroheme</name>
        <dbReference type="ChEBI" id="CHEBI:60052"/>
    </ligand>
    <ligandPart>
        <name>Fe</name>
        <dbReference type="ChEBI" id="CHEBI:18248"/>
    </ligandPart>
</feature>
<dbReference type="Pfam" id="PF03460">
    <property type="entry name" value="NIR_SIR_ferr"/>
    <property type="match status" value="1"/>
</dbReference>
<dbReference type="GO" id="GO:0051539">
    <property type="term" value="F:4 iron, 4 sulfur cluster binding"/>
    <property type="evidence" value="ECO:0007669"/>
    <property type="project" value="UniProtKB-KW"/>
</dbReference>
<keyword evidence="10" id="KW-0560">Oxidoreductase</keyword>
<dbReference type="PRINTS" id="PR00411">
    <property type="entry name" value="PNDRDTASEI"/>
</dbReference>
<dbReference type="UniPathway" id="UPA00653"/>
<feature type="domain" description="FAD/NAD(P)-binding" evidence="20">
    <location>
        <begin position="10"/>
        <end position="288"/>
    </location>
</feature>
<feature type="binding site" evidence="16">
    <location>
        <position position="675"/>
    </location>
    <ligand>
        <name>[4Fe-4S] cluster</name>
        <dbReference type="ChEBI" id="CHEBI:49883"/>
    </ligand>
</feature>
<evidence type="ECO:0000256" key="13">
    <source>
        <dbReference type="ARBA" id="ARBA00023063"/>
    </source>
</evidence>
<dbReference type="SUPFAM" id="SSF55124">
    <property type="entry name" value="Nitrite/Sulfite reductase N-terminal domain-like"/>
    <property type="match status" value="1"/>
</dbReference>
<evidence type="ECO:0000256" key="4">
    <source>
        <dbReference type="ARBA" id="ARBA00022485"/>
    </source>
</evidence>
<keyword evidence="13 15" id="KW-0534">Nitrate assimilation</keyword>